<dbReference type="SUPFAM" id="SSF54862">
    <property type="entry name" value="4Fe-4S ferredoxins"/>
    <property type="match status" value="1"/>
</dbReference>
<sequence>MTGVKIDERCQGHGQCYQLFPQMFEPDEEGYGLVRPDATIKDNNLLHNNLLDDAVACCPENAIVIVDSGA</sequence>
<protein>
    <submittedName>
        <fullName evidence="1">Ferredoxin 1</fullName>
    </submittedName>
</protein>
<dbReference type="AlphaFoldDB" id="A0A448IA13"/>
<dbReference type="RefSeq" id="WP_163792224.1">
    <property type="nucleotide sequence ID" value="NZ_AP022604.1"/>
</dbReference>
<keyword evidence="2" id="KW-1185">Reference proteome</keyword>
<organism evidence="1 2">
    <name type="scientific">Mycolicibacterium chitae</name>
    <name type="common">Mycobacterium chitae</name>
    <dbReference type="NCBI Taxonomy" id="1792"/>
    <lineage>
        <taxon>Bacteria</taxon>
        <taxon>Bacillati</taxon>
        <taxon>Actinomycetota</taxon>
        <taxon>Actinomycetes</taxon>
        <taxon>Mycobacteriales</taxon>
        <taxon>Mycobacteriaceae</taxon>
        <taxon>Mycolicibacterium</taxon>
    </lineage>
</organism>
<gene>
    <name evidence="1" type="ORF">NCTC10485_03565</name>
</gene>
<name>A0A448IA13_MYCCI</name>
<reference evidence="1 2" key="1">
    <citation type="submission" date="2018-12" db="EMBL/GenBank/DDBJ databases">
        <authorList>
            <consortium name="Pathogen Informatics"/>
        </authorList>
    </citation>
    <scope>NUCLEOTIDE SEQUENCE [LARGE SCALE GENOMIC DNA]</scope>
    <source>
        <strain evidence="1 2">NCTC10485</strain>
    </source>
</reference>
<evidence type="ECO:0000313" key="2">
    <source>
        <dbReference type="Proteomes" id="UP000282551"/>
    </source>
</evidence>
<dbReference type="EMBL" id="LR134355">
    <property type="protein sequence ID" value="VEG49258.1"/>
    <property type="molecule type" value="Genomic_DNA"/>
</dbReference>
<accession>A0A448IA13</accession>
<dbReference type="Pfam" id="PF13459">
    <property type="entry name" value="Fer4_15"/>
    <property type="match status" value="1"/>
</dbReference>
<evidence type="ECO:0000313" key="1">
    <source>
        <dbReference type="EMBL" id="VEG49258.1"/>
    </source>
</evidence>
<dbReference type="Proteomes" id="UP000282551">
    <property type="component" value="Chromosome"/>
</dbReference>
<dbReference type="Gene3D" id="3.30.70.20">
    <property type="match status" value="1"/>
</dbReference>
<proteinExistence type="predicted"/>